<keyword evidence="3" id="KW-0731">Sigma factor</keyword>
<dbReference type="InterPro" id="IPR013324">
    <property type="entry name" value="RNA_pol_sigma_r3/r4-like"/>
</dbReference>
<dbReference type="InterPro" id="IPR007627">
    <property type="entry name" value="RNA_pol_sigma70_r2"/>
</dbReference>
<evidence type="ECO:0000256" key="2">
    <source>
        <dbReference type="ARBA" id="ARBA00023015"/>
    </source>
</evidence>
<comment type="caution">
    <text evidence="7">The sequence shown here is derived from an EMBL/GenBank/DDBJ whole genome shotgun (WGS) entry which is preliminary data.</text>
</comment>
<keyword evidence="2" id="KW-0805">Transcription regulation</keyword>
<keyword evidence="4" id="KW-0804">Transcription</keyword>
<dbReference type="Gene3D" id="1.10.10.10">
    <property type="entry name" value="Winged helix-like DNA-binding domain superfamily/Winged helix DNA-binding domain"/>
    <property type="match status" value="1"/>
</dbReference>
<dbReference type="GO" id="GO:0016987">
    <property type="term" value="F:sigma factor activity"/>
    <property type="evidence" value="ECO:0007669"/>
    <property type="project" value="UniProtKB-KW"/>
</dbReference>
<dbReference type="RefSeq" id="WP_130411884.1">
    <property type="nucleotide sequence ID" value="NZ_SHKX01000011.1"/>
</dbReference>
<dbReference type="GO" id="GO:0003677">
    <property type="term" value="F:DNA binding"/>
    <property type="evidence" value="ECO:0007669"/>
    <property type="project" value="InterPro"/>
</dbReference>
<dbReference type="Pfam" id="PF04542">
    <property type="entry name" value="Sigma70_r2"/>
    <property type="match status" value="1"/>
</dbReference>
<evidence type="ECO:0000259" key="6">
    <source>
        <dbReference type="Pfam" id="PF08281"/>
    </source>
</evidence>
<dbReference type="AlphaFoldDB" id="A0A4Q7ZAF8"/>
<accession>A0A4Q7ZAF8</accession>
<dbReference type="EMBL" id="SHKX01000011">
    <property type="protein sequence ID" value="RZU46875.1"/>
    <property type="molecule type" value="Genomic_DNA"/>
</dbReference>
<dbReference type="Proteomes" id="UP000292423">
    <property type="component" value="Unassembled WGS sequence"/>
</dbReference>
<dbReference type="Pfam" id="PF08281">
    <property type="entry name" value="Sigma70_r4_2"/>
    <property type="match status" value="1"/>
</dbReference>
<dbReference type="NCBIfam" id="TIGR02937">
    <property type="entry name" value="sigma70-ECF"/>
    <property type="match status" value="1"/>
</dbReference>
<dbReference type="InterPro" id="IPR039425">
    <property type="entry name" value="RNA_pol_sigma-70-like"/>
</dbReference>
<sequence>MRTVDTAYLLSRISLGDRQAFRHFYDATSPRLYAIALGLLRRRDEAEEVLQDTYVGLWHSARTYNPERGTVQTWLNTIIRNRCIDRLRQSDRRLVQPDDESWSKIASDLPTPLHHLMTDQDSKALARCLEQLDVHQQESLALAFFEGLSHTELAGRLDTPLGTVKARIRRGLVQLRQCMQT</sequence>
<dbReference type="OrthoDB" id="9784272at2"/>
<dbReference type="GO" id="GO:0006352">
    <property type="term" value="P:DNA-templated transcription initiation"/>
    <property type="evidence" value="ECO:0007669"/>
    <property type="project" value="InterPro"/>
</dbReference>
<dbReference type="Gene3D" id="1.10.1740.10">
    <property type="match status" value="1"/>
</dbReference>
<evidence type="ECO:0000313" key="7">
    <source>
        <dbReference type="EMBL" id="RZU46875.1"/>
    </source>
</evidence>
<dbReference type="PANTHER" id="PTHR43133">
    <property type="entry name" value="RNA POLYMERASE ECF-TYPE SIGMA FACTO"/>
    <property type="match status" value="1"/>
</dbReference>
<dbReference type="SUPFAM" id="SSF88659">
    <property type="entry name" value="Sigma3 and sigma4 domains of RNA polymerase sigma factors"/>
    <property type="match status" value="1"/>
</dbReference>
<keyword evidence="8" id="KW-1185">Reference proteome</keyword>
<evidence type="ECO:0000313" key="8">
    <source>
        <dbReference type="Proteomes" id="UP000292423"/>
    </source>
</evidence>
<dbReference type="CDD" id="cd06171">
    <property type="entry name" value="Sigma70_r4"/>
    <property type="match status" value="1"/>
</dbReference>
<feature type="domain" description="RNA polymerase sigma factor 70 region 4 type 2" evidence="6">
    <location>
        <begin position="123"/>
        <end position="175"/>
    </location>
</feature>
<comment type="similarity">
    <text evidence="1">Belongs to the sigma-70 factor family. ECF subfamily.</text>
</comment>
<name>A0A4Q7ZAF8_9GAMM</name>
<dbReference type="InterPro" id="IPR013325">
    <property type="entry name" value="RNA_pol_sigma_r2"/>
</dbReference>
<evidence type="ECO:0000256" key="1">
    <source>
        <dbReference type="ARBA" id="ARBA00010641"/>
    </source>
</evidence>
<gene>
    <name evidence="7" type="ORF">EV700_1260</name>
</gene>
<organism evidence="7 8">
    <name type="scientific">Fluviicoccus keumensis</name>
    <dbReference type="NCBI Taxonomy" id="1435465"/>
    <lineage>
        <taxon>Bacteria</taxon>
        <taxon>Pseudomonadati</taxon>
        <taxon>Pseudomonadota</taxon>
        <taxon>Gammaproteobacteria</taxon>
        <taxon>Moraxellales</taxon>
        <taxon>Moraxellaceae</taxon>
        <taxon>Fluviicoccus</taxon>
    </lineage>
</organism>
<dbReference type="PANTHER" id="PTHR43133:SF62">
    <property type="entry name" value="RNA POLYMERASE SIGMA FACTOR SIGZ"/>
    <property type="match status" value="1"/>
</dbReference>
<reference evidence="7 8" key="1">
    <citation type="submission" date="2019-02" db="EMBL/GenBank/DDBJ databases">
        <title>Genomic Encyclopedia of Type Strains, Phase IV (KMG-IV): sequencing the most valuable type-strain genomes for metagenomic binning, comparative biology and taxonomic classification.</title>
        <authorList>
            <person name="Goeker M."/>
        </authorList>
    </citation>
    <scope>NUCLEOTIDE SEQUENCE [LARGE SCALE GENOMIC DNA]</scope>
    <source>
        <strain evidence="7 8">DSM 105135</strain>
    </source>
</reference>
<dbReference type="InterPro" id="IPR014284">
    <property type="entry name" value="RNA_pol_sigma-70_dom"/>
</dbReference>
<evidence type="ECO:0000256" key="4">
    <source>
        <dbReference type="ARBA" id="ARBA00023163"/>
    </source>
</evidence>
<evidence type="ECO:0000259" key="5">
    <source>
        <dbReference type="Pfam" id="PF04542"/>
    </source>
</evidence>
<dbReference type="InterPro" id="IPR036388">
    <property type="entry name" value="WH-like_DNA-bd_sf"/>
</dbReference>
<dbReference type="SUPFAM" id="SSF88946">
    <property type="entry name" value="Sigma2 domain of RNA polymerase sigma factors"/>
    <property type="match status" value="1"/>
</dbReference>
<dbReference type="InterPro" id="IPR013249">
    <property type="entry name" value="RNA_pol_sigma70_r4_t2"/>
</dbReference>
<evidence type="ECO:0000256" key="3">
    <source>
        <dbReference type="ARBA" id="ARBA00023082"/>
    </source>
</evidence>
<protein>
    <submittedName>
        <fullName evidence="7">RNA polymerase ECF family sigma subunit</fullName>
    </submittedName>
</protein>
<feature type="domain" description="RNA polymerase sigma-70 region 2" evidence="5">
    <location>
        <begin position="25"/>
        <end position="93"/>
    </location>
</feature>
<proteinExistence type="inferred from homology"/>